<protein>
    <recommendedName>
        <fullName evidence="1">Integrase catalytic domain-containing protein</fullName>
    </recommendedName>
</protein>
<gene>
    <name evidence="2" type="ORF">CCE28_01605</name>
</gene>
<dbReference type="GO" id="GO:0015074">
    <property type="term" value="P:DNA integration"/>
    <property type="evidence" value="ECO:0007669"/>
    <property type="project" value="InterPro"/>
</dbReference>
<dbReference type="EMBL" id="NIBG01000001">
    <property type="protein sequence ID" value="PAB61147.1"/>
    <property type="molecule type" value="Genomic_DNA"/>
</dbReference>
<dbReference type="InterPro" id="IPR001584">
    <property type="entry name" value="Integrase_cat-core"/>
</dbReference>
<evidence type="ECO:0000313" key="2">
    <source>
        <dbReference type="EMBL" id="PAB61147.1"/>
    </source>
</evidence>
<accession>A0A267MP03</accession>
<evidence type="ECO:0000313" key="3">
    <source>
        <dbReference type="Proteomes" id="UP000216024"/>
    </source>
</evidence>
<dbReference type="AlphaFoldDB" id="A0A267MP03"/>
<dbReference type="OrthoDB" id="9775203at2"/>
<reference evidence="2 3" key="1">
    <citation type="submission" date="2017-06" db="EMBL/GenBank/DDBJ databases">
        <title>Draft genome sequence of anaerobic fermentative bacterium Anaeromicrobium sediminis DY2726D isolated from West Pacific Ocean sediments.</title>
        <authorList>
            <person name="Zeng X."/>
        </authorList>
    </citation>
    <scope>NUCLEOTIDE SEQUENCE [LARGE SCALE GENOMIC DNA]</scope>
    <source>
        <strain evidence="2 3">DY2726D</strain>
    </source>
</reference>
<evidence type="ECO:0000259" key="1">
    <source>
        <dbReference type="Pfam" id="PF13333"/>
    </source>
</evidence>
<organism evidence="2 3">
    <name type="scientific">Anaeromicrobium sediminis</name>
    <dbReference type="NCBI Taxonomy" id="1478221"/>
    <lineage>
        <taxon>Bacteria</taxon>
        <taxon>Bacillati</taxon>
        <taxon>Bacillota</taxon>
        <taxon>Clostridia</taxon>
        <taxon>Peptostreptococcales</taxon>
        <taxon>Thermotaleaceae</taxon>
        <taxon>Anaeromicrobium</taxon>
    </lineage>
</organism>
<keyword evidence="3" id="KW-1185">Reference proteome</keyword>
<feature type="domain" description="Integrase catalytic" evidence="1">
    <location>
        <begin position="27"/>
        <end position="55"/>
    </location>
</feature>
<comment type="caution">
    <text evidence="2">The sequence shown here is derived from an EMBL/GenBank/DDBJ whole genome shotgun (WGS) entry which is preliminary data.</text>
</comment>
<sequence>MLAIQQVAVASLTLGFTKFFFSGIFIKGLHEYIYYYNNRRIKSKLKIAPVEYRNQLSVA</sequence>
<dbReference type="Proteomes" id="UP000216024">
    <property type="component" value="Unassembled WGS sequence"/>
</dbReference>
<name>A0A267MP03_9FIRM</name>
<dbReference type="Pfam" id="PF13333">
    <property type="entry name" value="rve_2"/>
    <property type="match status" value="1"/>
</dbReference>
<proteinExistence type="predicted"/>